<evidence type="ECO:0000256" key="1">
    <source>
        <dbReference type="SAM" id="Phobius"/>
    </source>
</evidence>
<feature type="domain" description="CCDC81-like prokaryotic HU" evidence="3">
    <location>
        <begin position="46"/>
        <end position="103"/>
    </location>
</feature>
<dbReference type="EMBL" id="QKSB01000006">
    <property type="protein sequence ID" value="PZE16814.1"/>
    <property type="molecule type" value="Genomic_DNA"/>
</dbReference>
<keyword evidence="1" id="KW-0472">Membrane</keyword>
<feature type="transmembrane region" description="Helical" evidence="1">
    <location>
        <begin position="224"/>
        <end position="242"/>
    </location>
</feature>
<dbReference type="GO" id="GO:0042834">
    <property type="term" value="F:peptidoglycan binding"/>
    <property type="evidence" value="ECO:0007669"/>
    <property type="project" value="InterPro"/>
</dbReference>
<evidence type="ECO:0000259" key="2">
    <source>
        <dbReference type="Pfam" id="PF05036"/>
    </source>
</evidence>
<evidence type="ECO:0000259" key="3">
    <source>
        <dbReference type="Pfam" id="PF18175"/>
    </source>
</evidence>
<keyword evidence="1" id="KW-0812">Transmembrane</keyword>
<dbReference type="InterPro" id="IPR041268">
    <property type="entry name" value="HU-CCDC81_bac_2"/>
</dbReference>
<comment type="caution">
    <text evidence="4">The sequence shown here is derived from an EMBL/GenBank/DDBJ whole genome shotgun (WGS) entry which is preliminary data.</text>
</comment>
<protein>
    <recommendedName>
        <fullName evidence="6">SPOR domain-containing protein</fullName>
    </recommendedName>
</protein>
<dbReference type="Gene3D" id="3.30.70.1070">
    <property type="entry name" value="Sporulation related repeat"/>
    <property type="match status" value="1"/>
</dbReference>
<dbReference type="InterPro" id="IPR007730">
    <property type="entry name" value="SPOR-like_dom"/>
</dbReference>
<keyword evidence="5" id="KW-1185">Reference proteome</keyword>
<name>A0A2W1MZJ7_9FLAO</name>
<dbReference type="InterPro" id="IPR036680">
    <property type="entry name" value="SPOR-like_sf"/>
</dbReference>
<dbReference type="Pfam" id="PF18175">
    <property type="entry name" value="HU-CCDC81_bac_2"/>
    <property type="match status" value="1"/>
</dbReference>
<proteinExistence type="predicted"/>
<gene>
    <name evidence="4" type="ORF">DNU06_11190</name>
</gene>
<dbReference type="Proteomes" id="UP000249248">
    <property type="component" value="Unassembled WGS sequence"/>
</dbReference>
<reference evidence="4 5" key="1">
    <citation type="submission" date="2018-06" db="EMBL/GenBank/DDBJ databases">
        <title>The draft genome sequence of Crocinitomix sp. SM1701.</title>
        <authorList>
            <person name="Zhang X."/>
        </authorList>
    </citation>
    <scope>NUCLEOTIDE SEQUENCE [LARGE SCALE GENOMIC DNA]</scope>
    <source>
        <strain evidence="4 5">SM1701</strain>
    </source>
</reference>
<accession>A0A2W1MZJ7</accession>
<sequence length="583" mass="64295">MNKYIIELLKHQSSLILPGIGALMVINKRTGEIKFNPHLTFNDGALADYIAQEDNIDKTEAQNKVAKFTRDIKAKLDKGESYDIFEFGNIFKNANGEISFEMAATKETPETNKSEKIAKVMDEVKETTEKLVQKSTDKTKEIVKSVDKVTEETKEVAAKIGKDLKAAKNTFVAKEEIKDKNIVPKIVQPSKSKIDNKIPIAEASVKIKETVENTLETEKKKRKLWPILLLLLIGLGVAGYFYQNKIKSFLGLDKQNTLNNVNNYPDADQDGIPDFADIDITKGTDADGDGIDDLADLDYSKGKDADGDGIDDAFAALAMAPIQKEFDPLEMLDEDEDGIPDFADVDITMGTDENHNGIDDNFDAAIIKGTDIDKDCIVDSLKNIALLNQINANFKDSDNNGIPDFADVNETGGPDVNENGIDDMYESVDRDINNDGIHDSIQMAMVATDHISPAEEPVLENNTATDQLEESVGLKDEIIADEQAMEEIEKEVVKVEAVKKPKTTSTGYTAKGNYHAIGGAFEEKSNAENYTETMKNKGYTALIVGRFDGLYLVSIKQYNSLNEATTNLSDIRSAASSAWIFKH</sequence>
<dbReference type="AlphaFoldDB" id="A0A2W1MZJ7"/>
<dbReference type="RefSeq" id="WP_111063423.1">
    <property type="nucleotide sequence ID" value="NZ_JBHUCU010000007.1"/>
</dbReference>
<organism evidence="4 5">
    <name type="scientific">Putridiphycobacter roseus</name>
    <dbReference type="NCBI Taxonomy" id="2219161"/>
    <lineage>
        <taxon>Bacteria</taxon>
        <taxon>Pseudomonadati</taxon>
        <taxon>Bacteroidota</taxon>
        <taxon>Flavobacteriia</taxon>
        <taxon>Flavobacteriales</taxon>
        <taxon>Crocinitomicaceae</taxon>
        <taxon>Putridiphycobacter</taxon>
    </lineage>
</organism>
<dbReference type="SUPFAM" id="SSF110997">
    <property type="entry name" value="Sporulation related repeat"/>
    <property type="match status" value="1"/>
</dbReference>
<evidence type="ECO:0008006" key="6">
    <source>
        <dbReference type="Google" id="ProtNLM"/>
    </source>
</evidence>
<feature type="domain" description="SPOR" evidence="2">
    <location>
        <begin position="512"/>
        <end position="581"/>
    </location>
</feature>
<dbReference type="OrthoDB" id="653949at2"/>
<evidence type="ECO:0000313" key="4">
    <source>
        <dbReference type="EMBL" id="PZE16814.1"/>
    </source>
</evidence>
<dbReference type="Pfam" id="PF05036">
    <property type="entry name" value="SPOR"/>
    <property type="match status" value="1"/>
</dbReference>
<keyword evidence="1" id="KW-1133">Transmembrane helix</keyword>
<evidence type="ECO:0000313" key="5">
    <source>
        <dbReference type="Proteomes" id="UP000249248"/>
    </source>
</evidence>